<evidence type="ECO:0000259" key="4">
    <source>
        <dbReference type="PROSITE" id="PS00662"/>
    </source>
</evidence>
<dbReference type="InterPro" id="IPR027417">
    <property type="entry name" value="P-loop_NTPase"/>
</dbReference>
<name>A0A2M7D8P6_9BACT</name>
<dbReference type="GO" id="GO:0016887">
    <property type="term" value="F:ATP hydrolysis activity"/>
    <property type="evidence" value="ECO:0007669"/>
    <property type="project" value="TreeGrafter"/>
</dbReference>
<dbReference type="PROSITE" id="PS00662">
    <property type="entry name" value="T2SP_E"/>
    <property type="match status" value="1"/>
</dbReference>
<dbReference type="Pfam" id="PF05157">
    <property type="entry name" value="MshEN"/>
    <property type="match status" value="1"/>
</dbReference>
<dbReference type="PANTHER" id="PTHR30258">
    <property type="entry name" value="TYPE II SECRETION SYSTEM PROTEIN GSPE-RELATED"/>
    <property type="match status" value="1"/>
</dbReference>
<evidence type="ECO:0000313" key="5">
    <source>
        <dbReference type="EMBL" id="PIV43614.1"/>
    </source>
</evidence>
<dbReference type="Gene3D" id="3.40.50.300">
    <property type="entry name" value="P-loop containing nucleotide triphosphate hydrolases"/>
    <property type="match status" value="1"/>
</dbReference>
<proteinExistence type="inferred from homology"/>
<dbReference type="Gene3D" id="3.30.450.90">
    <property type="match status" value="1"/>
</dbReference>
<feature type="domain" description="Bacterial type II secretion system protein E" evidence="4">
    <location>
        <begin position="381"/>
        <end position="395"/>
    </location>
</feature>
<dbReference type="SMART" id="SM00382">
    <property type="entry name" value="AAA"/>
    <property type="match status" value="1"/>
</dbReference>
<dbReference type="FunFam" id="3.40.50.300:FF:000398">
    <property type="entry name" value="Type IV pilus assembly ATPase PilB"/>
    <property type="match status" value="1"/>
</dbReference>
<reference evidence="6" key="1">
    <citation type="submission" date="2017-09" db="EMBL/GenBank/DDBJ databases">
        <title>Depth-based differentiation of microbial function through sediment-hosted aquifers and enrichment of novel symbionts in the deep terrestrial subsurface.</title>
        <authorList>
            <person name="Probst A.J."/>
            <person name="Ladd B."/>
            <person name="Jarett J.K."/>
            <person name="Geller-Mcgrath D.E."/>
            <person name="Sieber C.M.K."/>
            <person name="Emerson J.B."/>
            <person name="Anantharaman K."/>
            <person name="Thomas B.C."/>
            <person name="Malmstrom R."/>
            <person name="Stieglmeier M."/>
            <person name="Klingl A."/>
            <person name="Woyke T."/>
            <person name="Ryan C.M."/>
            <person name="Banfield J.F."/>
        </authorList>
    </citation>
    <scope>NUCLEOTIDE SEQUENCE [LARGE SCALE GENOMIC DNA]</scope>
</reference>
<dbReference type="GO" id="GO:0005886">
    <property type="term" value="C:plasma membrane"/>
    <property type="evidence" value="ECO:0007669"/>
    <property type="project" value="TreeGrafter"/>
</dbReference>
<dbReference type="Pfam" id="PF00437">
    <property type="entry name" value="T2SSE"/>
    <property type="match status" value="1"/>
</dbReference>
<dbReference type="AlphaFoldDB" id="A0A2M7D8P6"/>
<evidence type="ECO:0000256" key="3">
    <source>
        <dbReference type="ARBA" id="ARBA00022840"/>
    </source>
</evidence>
<dbReference type="InterPro" id="IPR007831">
    <property type="entry name" value="T2SS_GspE_N"/>
</dbReference>
<evidence type="ECO:0000256" key="1">
    <source>
        <dbReference type="ARBA" id="ARBA00006611"/>
    </source>
</evidence>
<keyword evidence="2" id="KW-0547">Nucleotide-binding</keyword>
<dbReference type="SUPFAM" id="SSF160246">
    <property type="entry name" value="EspE N-terminal domain-like"/>
    <property type="match status" value="1"/>
</dbReference>
<organism evidence="5 6">
    <name type="scientific">Candidatus Nealsonbacteria bacterium CG02_land_8_20_14_3_00_40_11</name>
    <dbReference type="NCBI Taxonomy" id="1974700"/>
    <lineage>
        <taxon>Bacteria</taxon>
        <taxon>Candidatus Nealsoniibacteriota</taxon>
    </lineage>
</organism>
<protein>
    <recommendedName>
        <fullName evidence="4">Bacterial type II secretion system protein E domain-containing protein</fullName>
    </recommendedName>
</protein>
<comment type="caution">
    <text evidence="5">The sequence shown here is derived from an EMBL/GenBank/DDBJ whole genome shotgun (WGS) entry which is preliminary data.</text>
</comment>
<sequence length="575" mass="64365">MSLIKQLIEKGIVDKEKALSLEFEIKQSGRKEEDVIMETGLVPETVLFGLKSENLKIPLKEVAVEQVPLKTLELIPEETAKYYQMIPLEKAEKYLEIGMIYPEDLKAQEALKFLARQGKFNYKVFLITPNTFKNLLKQYRTLKREVGLALEELETELKEEGIKTKSQTAAEFERMAEEAPITKIVAVVLRYAVEGSASDIHIEPTREKLRVRFRFLGDLHSSIFLPLTILPAVVARIKILSNLKIDETRVPQDGRFSTQINGKSIDFRVSIFPTTLGEKVAIRVLDPATGLKSFEDLGLEERNLKVVKEGISKPYGLILATGPTGCGKTTTLYAILQILNKEEVNIVSIEDPVEYFIEGINQSQVKPEIGYDFANGLRHILRQDPDIIMVGEIRDEETANLVIHAALTGHIVLSTLHTSNALGVIPRLIDMGIKPYLLPSVLQLAMAQRLVRKLCDSCKKKIKPTPEIKNLILKEIDGLPPAIKKDIKLPASFEIFAPQGCQKCGSTGYSGRIAVFEILSMTDSLAEIILKEPSEVSILEEAKRQGMITMKQDGILKVLRGVTTIEEILRVAEEK</sequence>
<dbReference type="InterPro" id="IPR001482">
    <property type="entry name" value="T2SS/T4SS_dom"/>
</dbReference>
<dbReference type="Proteomes" id="UP000230304">
    <property type="component" value="Unassembled WGS sequence"/>
</dbReference>
<comment type="similarity">
    <text evidence="1">Belongs to the GSP E family.</text>
</comment>
<dbReference type="CDD" id="cd01129">
    <property type="entry name" value="PulE-GspE-like"/>
    <property type="match status" value="1"/>
</dbReference>
<dbReference type="InterPro" id="IPR037257">
    <property type="entry name" value="T2SS_E_N_sf"/>
</dbReference>
<dbReference type="PANTHER" id="PTHR30258:SF1">
    <property type="entry name" value="PROTEIN TRANSPORT PROTEIN HOFB HOMOLOG"/>
    <property type="match status" value="1"/>
</dbReference>
<gene>
    <name evidence="5" type="ORF">COS26_00345</name>
</gene>
<dbReference type="SUPFAM" id="SSF52540">
    <property type="entry name" value="P-loop containing nucleoside triphosphate hydrolases"/>
    <property type="match status" value="1"/>
</dbReference>
<dbReference type="Gene3D" id="3.30.300.160">
    <property type="entry name" value="Type II secretion system, protein E, N-terminal domain"/>
    <property type="match status" value="1"/>
</dbReference>
<accession>A0A2M7D8P6</accession>
<evidence type="ECO:0000256" key="2">
    <source>
        <dbReference type="ARBA" id="ARBA00022741"/>
    </source>
</evidence>
<dbReference type="EMBL" id="PEUA01000008">
    <property type="protein sequence ID" value="PIV43614.1"/>
    <property type="molecule type" value="Genomic_DNA"/>
</dbReference>
<keyword evidence="3" id="KW-0067">ATP-binding</keyword>
<dbReference type="GO" id="GO:0005524">
    <property type="term" value="F:ATP binding"/>
    <property type="evidence" value="ECO:0007669"/>
    <property type="project" value="UniProtKB-KW"/>
</dbReference>
<evidence type="ECO:0000313" key="6">
    <source>
        <dbReference type="Proteomes" id="UP000230304"/>
    </source>
</evidence>
<dbReference type="InterPro" id="IPR003593">
    <property type="entry name" value="AAA+_ATPase"/>
</dbReference>